<dbReference type="EMBL" id="AOLO01000007">
    <property type="protein sequence ID" value="EMA02570.1"/>
    <property type="molecule type" value="Genomic_DNA"/>
</dbReference>
<accession>I3R1P7</accession>
<dbReference type="RefSeq" id="WP_004057999.1">
    <property type="nucleotide sequence ID" value="NC_017941.2"/>
</dbReference>
<reference evidence="1" key="5">
    <citation type="submission" date="2014-05" db="EMBL/GenBank/DDBJ databases">
        <authorList>
            <person name="Wang L."/>
            <person name="Yang H."/>
            <person name="Xiang H."/>
        </authorList>
    </citation>
    <scope>NUCLEOTIDE SEQUENCE</scope>
    <source>
        <strain evidence="1">CGMCC 1.2087</strain>
    </source>
</reference>
<dbReference type="Proteomes" id="UP000006469">
    <property type="component" value="Chromosome"/>
</dbReference>
<dbReference type="STRING" id="523841.HFX_0421"/>
<reference evidence="3 6" key="3">
    <citation type="journal article" date="2014" name="PLoS Genet.">
        <title>Phylogenetically driven sequencing of extremely halophilic archaea reveals strategies for static and dynamic osmo-response.</title>
        <authorList>
            <person name="Becker E.A."/>
            <person name="Seitzer P.M."/>
            <person name="Tritt A."/>
            <person name="Larsen D."/>
            <person name="Krusor M."/>
            <person name="Yao A.I."/>
            <person name="Wu D."/>
            <person name="Madern D."/>
            <person name="Eisen J.A."/>
            <person name="Darling A.E."/>
            <person name="Facciotti M.T."/>
        </authorList>
    </citation>
    <scope>NUCLEOTIDE SEQUENCE [LARGE SCALE GENOMIC DNA]</scope>
    <source>
        <strain evidence="3">ATCC 33500</strain>
        <strain evidence="6">ATCC 33500 / DSM 1411 / JCM 8866 / NBRC 14739 / NCIMB 2177 / R-4</strain>
    </source>
</reference>
<evidence type="ECO:0000313" key="8">
    <source>
        <dbReference type="Proteomes" id="UP000299011"/>
    </source>
</evidence>
<dbReference type="PaxDb" id="523841-HFX_0421"/>
<gene>
    <name evidence="1" type="ordered locus">HFX_0421</name>
    <name evidence="2" type="ORF">BM92_07155</name>
    <name evidence="3" type="ORF">C439_08305</name>
    <name evidence="4" type="ORF">E6P09_05175</name>
</gene>
<evidence type="ECO:0000313" key="6">
    <source>
        <dbReference type="Proteomes" id="UP000011603"/>
    </source>
</evidence>
<reference evidence="1" key="1">
    <citation type="journal article" date="2012" name="Appl. Environ. Microbiol.">
        <title>Identification of the haloarchaeal phasin (PhaP) that functions in polyhydroxyalkanoate accumulation and granule formation in Haloferax mediterranei.</title>
        <authorList>
            <person name="Cai S."/>
            <person name="Cai L."/>
            <person name="Liu H."/>
            <person name="Liu X."/>
            <person name="Han J."/>
            <person name="Zhou J."/>
            <person name="Xiang H."/>
        </authorList>
    </citation>
    <scope>NUCLEOTIDE SEQUENCE</scope>
    <source>
        <strain evidence="1">CGMCC 1.2087</strain>
    </source>
</reference>
<dbReference type="PROSITE" id="PS51257">
    <property type="entry name" value="PROKAR_LIPOPROTEIN"/>
    <property type="match status" value="1"/>
</dbReference>
<organism evidence="1 5">
    <name type="scientific">Haloferax mediterranei (strain ATCC 33500 / DSM 1411 / JCM 8866 / NBRC 14739 / NCIMB 2177 / R-4)</name>
    <name type="common">Halobacterium mediterranei</name>
    <dbReference type="NCBI Taxonomy" id="523841"/>
    <lineage>
        <taxon>Archaea</taxon>
        <taxon>Methanobacteriati</taxon>
        <taxon>Methanobacteriota</taxon>
        <taxon>Stenosarchaea group</taxon>
        <taxon>Halobacteria</taxon>
        <taxon>Halobacteriales</taxon>
        <taxon>Haloferacaceae</taxon>
        <taxon>Haloferax</taxon>
    </lineage>
</organism>
<reference evidence="4 8" key="6">
    <citation type="submission" date="2019-04" db="EMBL/GenBank/DDBJ databases">
        <title>Methylomes of two halophilic Archaea, Haloarcula marismortui and Haloferax mediterranei.</title>
        <authorList>
            <person name="DasSarma S."/>
            <person name="DasSarma P."/>
            <person name="DasSarma S."/>
            <person name="Fomenkov A."/>
            <person name="Vincze T."/>
            <person name="Anton B.P."/>
            <person name="Roberts R.J."/>
        </authorList>
    </citation>
    <scope>NUCLEOTIDE SEQUENCE [LARGE SCALE GENOMIC DNA]</scope>
    <source>
        <strain evidence="4">ATCC 33500</strain>
        <strain evidence="8">ATCC 33500 / DSM 1411 / JCM 8866 / NBRC 14739 / NCIMB 2177 / R-4</strain>
    </source>
</reference>
<evidence type="ECO:0000313" key="1">
    <source>
        <dbReference type="EMBL" id="AFK18157.1"/>
    </source>
</evidence>
<evidence type="ECO:0000313" key="4">
    <source>
        <dbReference type="EMBL" id="QCQ74689.1"/>
    </source>
</evidence>
<evidence type="ECO:0000313" key="2">
    <source>
        <dbReference type="EMBL" id="AHZ22435.1"/>
    </source>
</evidence>
<reference evidence="1 5" key="2">
    <citation type="journal article" date="2012" name="J. Bacteriol.">
        <title>Complete genome sequence of the metabolically versatile halophilic archaeon Haloferax mediterranei, a poly(3-hydroxybutyrate-co-3-hydroxyvalerate) producer.</title>
        <authorList>
            <person name="Han J."/>
            <person name="Zhang F."/>
            <person name="Hou J."/>
            <person name="Liu X."/>
            <person name="Li M."/>
            <person name="Liu H."/>
            <person name="Cai L."/>
            <person name="Zhang B."/>
            <person name="Chen Y."/>
            <person name="Zhou J."/>
            <person name="Hu S."/>
            <person name="Xiang H."/>
        </authorList>
    </citation>
    <scope>NUCLEOTIDE SEQUENCE [LARGE SCALE GENOMIC DNA]</scope>
    <source>
        <strain evidence="5">ATCC 33500 / DSM 1411 / JCM 8866 / NBRC 14739 / NCIMB 2177 / R-4</strain>
        <strain evidence="1">CGMCC 1.2087</strain>
    </source>
</reference>
<dbReference type="EMBL" id="CP001868">
    <property type="protein sequence ID" value="AFK18157.1"/>
    <property type="molecule type" value="Genomic_DNA"/>
</dbReference>
<dbReference type="Proteomes" id="UP000011603">
    <property type="component" value="Unassembled WGS sequence"/>
</dbReference>
<evidence type="ECO:0000313" key="7">
    <source>
        <dbReference type="Proteomes" id="UP000027075"/>
    </source>
</evidence>
<dbReference type="PATRIC" id="fig|523841.21.peg.1683"/>
<reference evidence="2 7" key="4">
    <citation type="submission" date="2014-04" db="EMBL/GenBank/DDBJ databases">
        <title>Transcriptional profiles of Haloferax mediterranei on the basis of nitrogen availability.</title>
        <authorList>
            <person name="Bautista V."/>
        </authorList>
    </citation>
    <scope>NUCLEOTIDE SEQUENCE [LARGE SCALE GENOMIC DNA]</scope>
    <source>
        <strain evidence="2">ATCC 33500</strain>
        <strain evidence="7">ATCC 33500 / DSM 1411 / JCM 8866 / NBRC 14739 / NCIMB 2177 / R-4</strain>
    </source>
</reference>
<proteinExistence type="predicted"/>
<dbReference type="Proteomes" id="UP000299011">
    <property type="component" value="Chromosome"/>
</dbReference>
<keyword evidence="6" id="KW-1185">Reference proteome</keyword>
<evidence type="ECO:0000313" key="5">
    <source>
        <dbReference type="Proteomes" id="UP000006469"/>
    </source>
</evidence>
<dbReference type="AlphaFoldDB" id="I3R1P7"/>
<sequence>MPSRRDYLAGIGGGLGSVFGLSGCLRRSGFEAPEPLSFGEEATVGDVTVTPRRAHPQASFFHIANVDWGAIEQLDSEWVVFVSVSVRAESGARPASESFRLVAADEKFAPREQVGDAPLYNIYPDDRMAHNAYPPDSGEIG</sequence>
<dbReference type="KEGG" id="hme:HFX_0421"/>
<dbReference type="HOGENOM" id="CLU_1820955_0_0_2"/>
<dbReference type="EMBL" id="CP007551">
    <property type="protein sequence ID" value="AHZ22435.1"/>
    <property type="molecule type" value="Genomic_DNA"/>
</dbReference>
<evidence type="ECO:0000313" key="3">
    <source>
        <dbReference type="EMBL" id="EMA02570.1"/>
    </source>
</evidence>
<name>I3R1P7_HALMT</name>
<dbReference type="EMBL" id="CP039139">
    <property type="protein sequence ID" value="QCQ74689.1"/>
    <property type="molecule type" value="Genomic_DNA"/>
</dbReference>
<protein>
    <submittedName>
        <fullName evidence="1">Uncharacterized protein</fullName>
    </submittedName>
</protein>
<dbReference type="Proteomes" id="UP000027075">
    <property type="component" value="Chromosome"/>
</dbReference>
<dbReference type="GeneID" id="40155786"/>